<dbReference type="Proteomes" id="UP001176941">
    <property type="component" value="Chromosome 1"/>
</dbReference>
<evidence type="ECO:0000313" key="2">
    <source>
        <dbReference type="EMBL" id="CAI9152001.1"/>
    </source>
</evidence>
<gene>
    <name evidence="2" type="ORF">MRATA1EN1_LOCUS963</name>
</gene>
<dbReference type="EMBL" id="OX459937">
    <property type="protein sequence ID" value="CAI9152001.1"/>
    <property type="molecule type" value="Genomic_DNA"/>
</dbReference>
<accession>A0ABN8XV55</accession>
<protein>
    <submittedName>
        <fullName evidence="2">Uncharacterized protein</fullName>
    </submittedName>
</protein>
<organism evidence="2 3">
    <name type="scientific">Rangifer tarandus platyrhynchus</name>
    <name type="common">Svalbard reindeer</name>
    <dbReference type="NCBI Taxonomy" id="3082113"/>
    <lineage>
        <taxon>Eukaryota</taxon>
        <taxon>Metazoa</taxon>
        <taxon>Chordata</taxon>
        <taxon>Craniata</taxon>
        <taxon>Vertebrata</taxon>
        <taxon>Euteleostomi</taxon>
        <taxon>Mammalia</taxon>
        <taxon>Eutheria</taxon>
        <taxon>Laurasiatheria</taxon>
        <taxon>Artiodactyla</taxon>
        <taxon>Ruminantia</taxon>
        <taxon>Pecora</taxon>
        <taxon>Cervidae</taxon>
        <taxon>Odocoileinae</taxon>
        <taxon>Rangifer</taxon>
    </lineage>
</organism>
<evidence type="ECO:0000313" key="3">
    <source>
        <dbReference type="Proteomes" id="UP001176941"/>
    </source>
</evidence>
<feature type="region of interest" description="Disordered" evidence="1">
    <location>
        <begin position="33"/>
        <end position="109"/>
    </location>
</feature>
<feature type="compositionally biased region" description="Basic and acidic residues" evidence="1">
    <location>
        <begin position="33"/>
        <end position="52"/>
    </location>
</feature>
<proteinExistence type="predicted"/>
<name>A0ABN8XV55_RANTA</name>
<feature type="compositionally biased region" description="Low complexity" evidence="1">
    <location>
        <begin position="56"/>
        <end position="69"/>
    </location>
</feature>
<sequence length="177" mass="18801">MSATFSGSKSGSKPIVIARIQFLEVVGLKPLFSRKDDAESRSRTKRGAEGRRAKAKAAQASAVTEAAETPVPGCSSTRRGDQGTALPQEAGPEVEAKAEGEPHAADEQELLAAARAQAPQAGLEGLWDLDEGKVGDFKGKGGKKKIRDAKRLLLEAPRCQVHVGKARWRRCCVARTG</sequence>
<feature type="compositionally biased region" description="Basic and acidic residues" evidence="1">
    <location>
        <begin position="94"/>
        <end position="106"/>
    </location>
</feature>
<evidence type="ECO:0000256" key="1">
    <source>
        <dbReference type="SAM" id="MobiDB-lite"/>
    </source>
</evidence>
<keyword evidence="3" id="KW-1185">Reference proteome</keyword>
<reference evidence="2" key="1">
    <citation type="submission" date="2023-04" db="EMBL/GenBank/DDBJ databases">
        <authorList>
            <consortium name="ELIXIR-Norway"/>
        </authorList>
    </citation>
    <scope>NUCLEOTIDE SEQUENCE [LARGE SCALE GENOMIC DNA]</scope>
</reference>